<proteinExistence type="inferred from homology"/>
<dbReference type="AlphaFoldDB" id="A0A9X2L494"/>
<name>A0A9X2L494_9BACT</name>
<keyword evidence="2" id="KW-0732">Signal</keyword>
<protein>
    <recommendedName>
        <fullName evidence="5">WD40-like Beta Propeller Repeat</fullName>
    </recommendedName>
</protein>
<dbReference type="SUPFAM" id="SSF82171">
    <property type="entry name" value="DPP6 N-terminal domain-like"/>
    <property type="match status" value="1"/>
</dbReference>
<dbReference type="RefSeq" id="WP_255134853.1">
    <property type="nucleotide sequence ID" value="NZ_JANDBC010000002.1"/>
</dbReference>
<evidence type="ECO:0008006" key="5">
    <source>
        <dbReference type="Google" id="ProtNLM"/>
    </source>
</evidence>
<dbReference type="Gene3D" id="2.120.10.30">
    <property type="entry name" value="TolB, C-terminal domain"/>
    <property type="match status" value="2"/>
</dbReference>
<accession>A0A9X2L494</accession>
<dbReference type="Pfam" id="PF07676">
    <property type="entry name" value="PD40"/>
    <property type="match status" value="1"/>
</dbReference>
<sequence>MNSSISSIITTLLLVISLSITAIAQPATNGDPQKLISVEGSDFMNPVWSPDGTQIAFTSSRQQGLWIADADGSNMEQITDESAGYGFSWSSDSESILTRVSEFQNKRRKLAVKIYHTNGNEPEQLTEFRDQMPTIPKWANYDRQVVLISDNDIESFDSGKEVSTQQKASVTKPFYVLKSNQIAKGKVPENSTENISPFDDAQYLNLEVSPDGKKLAFEVYGGNLFVMNIDGTNLMDLGKANRAKWSPDSQYLVAMVAEDDGHNYTKSDLYALSIDGEERINLTSSTDIIAMNPDWSPQGDQVAFDSPGDGSIYILNISY</sequence>
<feature type="chain" id="PRO_5040791767" description="WD40-like Beta Propeller Repeat" evidence="2">
    <location>
        <begin position="25"/>
        <end position="319"/>
    </location>
</feature>
<comment type="similarity">
    <text evidence="1">Belongs to the TolB family.</text>
</comment>
<keyword evidence="4" id="KW-1185">Reference proteome</keyword>
<dbReference type="InterPro" id="IPR011659">
    <property type="entry name" value="WD40"/>
</dbReference>
<dbReference type="InterPro" id="IPR011042">
    <property type="entry name" value="6-blade_b-propeller_TolB-like"/>
</dbReference>
<evidence type="ECO:0000313" key="3">
    <source>
        <dbReference type="EMBL" id="MCP9291979.1"/>
    </source>
</evidence>
<gene>
    <name evidence="3" type="ORF">NM125_10365</name>
</gene>
<reference evidence="3" key="1">
    <citation type="submission" date="2022-06" db="EMBL/GenBank/DDBJ databases">
        <title>Gracilimonas sp. CAU 1638 isolated from sea sediment.</title>
        <authorList>
            <person name="Kim W."/>
        </authorList>
    </citation>
    <scope>NUCLEOTIDE SEQUENCE</scope>
    <source>
        <strain evidence="3">CAU 1638</strain>
    </source>
</reference>
<feature type="signal peptide" evidence="2">
    <location>
        <begin position="1"/>
        <end position="24"/>
    </location>
</feature>
<comment type="caution">
    <text evidence="3">The sequence shown here is derived from an EMBL/GenBank/DDBJ whole genome shotgun (WGS) entry which is preliminary data.</text>
</comment>
<dbReference type="PANTHER" id="PTHR36842">
    <property type="entry name" value="PROTEIN TOLB HOMOLOG"/>
    <property type="match status" value="1"/>
</dbReference>
<evidence type="ECO:0000256" key="2">
    <source>
        <dbReference type="SAM" id="SignalP"/>
    </source>
</evidence>
<evidence type="ECO:0000256" key="1">
    <source>
        <dbReference type="ARBA" id="ARBA00009820"/>
    </source>
</evidence>
<dbReference type="Proteomes" id="UP001139125">
    <property type="component" value="Unassembled WGS sequence"/>
</dbReference>
<dbReference type="PANTHER" id="PTHR36842:SF1">
    <property type="entry name" value="PROTEIN TOLB"/>
    <property type="match status" value="1"/>
</dbReference>
<evidence type="ECO:0000313" key="4">
    <source>
        <dbReference type="Proteomes" id="UP001139125"/>
    </source>
</evidence>
<organism evidence="3 4">
    <name type="scientific">Gracilimonas sediminicola</name>
    <dbReference type="NCBI Taxonomy" id="2952158"/>
    <lineage>
        <taxon>Bacteria</taxon>
        <taxon>Pseudomonadati</taxon>
        <taxon>Balneolota</taxon>
        <taxon>Balneolia</taxon>
        <taxon>Balneolales</taxon>
        <taxon>Balneolaceae</taxon>
        <taxon>Gracilimonas</taxon>
    </lineage>
</organism>
<dbReference type="EMBL" id="JANDBC010000002">
    <property type="protein sequence ID" value="MCP9291979.1"/>
    <property type="molecule type" value="Genomic_DNA"/>
</dbReference>